<keyword evidence="3" id="KW-1185">Reference proteome</keyword>
<evidence type="ECO:0000313" key="2">
    <source>
        <dbReference type="EMBL" id="MFC7181079.1"/>
    </source>
</evidence>
<gene>
    <name evidence="2" type="ORF">ACFQMG_16095</name>
</gene>
<feature type="domain" description="CinA C-terminal" evidence="1">
    <location>
        <begin position="3"/>
        <end position="146"/>
    </location>
</feature>
<evidence type="ECO:0000259" key="1">
    <source>
        <dbReference type="Pfam" id="PF02464"/>
    </source>
</evidence>
<dbReference type="EMBL" id="JBHTAJ010000027">
    <property type="protein sequence ID" value="MFC7181079.1"/>
    <property type="molecule type" value="Genomic_DNA"/>
</dbReference>
<dbReference type="SUPFAM" id="SSF142433">
    <property type="entry name" value="CinA-like"/>
    <property type="match status" value="1"/>
</dbReference>
<dbReference type="InterPro" id="IPR008136">
    <property type="entry name" value="CinA_C"/>
</dbReference>
<dbReference type="Gene3D" id="3.90.950.20">
    <property type="entry name" value="CinA-like"/>
    <property type="match status" value="1"/>
</dbReference>
<organism evidence="2 3">
    <name type="scientific">Kitasatospora paranensis</name>
    <dbReference type="NCBI Taxonomy" id="258053"/>
    <lineage>
        <taxon>Bacteria</taxon>
        <taxon>Bacillati</taxon>
        <taxon>Actinomycetota</taxon>
        <taxon>Actinomycetes</taxon>
        <taxon>Kitasatosporales</taxon>
        <taxon>Streptomycetaceae</taxon>
        <taxon>Kitasatospora</taxon>
    </lineage>
</organism>
<protein>
    <submittedName>
        <fullName evidence="2">CinA family protein</fullName>
    </submittedName>
</protein>
<reference evidence="3" key="1">
    <citation type="journal article" date="2019" name="Int. J. Syst. Evol. Microbiol.">
        <title>The Global Catalogue of Microorganisms (GCM) 10K type strain sequencing project: providing services to taxonomists for standard genome sequencing and annotation.</title>
        <authorList>
            <consortium name="The Broad Institute Genomics Platform"/>
            <consortium name="The Broad Institute Genome Sequencing Center for Infectious Disease"/>
            <person name="Wu L."/>
            <person name="Ma J."/>
        </authorList>
    </citation>
    <scope>NUCLEOTIDE SEQUENCE [LARGE SCALE GENOMIC DNA]</scope>
    <source>
        <strain evidence="3">CGMCC 1.12859</strain>
    </source>
</reference>
<comment type="caution">
    <text evidence="2">The sequence shown here is derived from an EMBL/GenBank/DDBJ whole genome shotgun (WGS) entry which is preliminary data.</text>
</comment>
<proteinExistence type="predicted"/>
<dbReference type="Proteomes" id="UP001596435">
    <property type="component" value="Unassembled WGS sequence"/>
</dbReference>
<dbReference type="Pfam" id="PF02464">
    <property type="entry name" value="CinA"/>
    <property type="match status" value="1"/>
</dbReference>
<evidence type="ECO:0000313" key="3">
    <source>
        <dbReference type="Proteomes" id="UP001596435"/>
    </source>
</evidence>
<dbReference type="NCBIfam" id="TIGR00199">
    <property type="entry name" value="PncC_domain"/>
    <property type="match status" value="1"/>
</dbReference>
<sequence>MHAALRAQGATVAVAESLTGGLLAAALVDVPGASATFRGSVTAYATELKASVLGVDEGLLAVHGPVHPVVARQMADGVRRLLGATYGLATTGVAGPEAQDGLPVGTVHVGFAGPGGTQVVSPVLSGQRARIRGTTVTVALELLLDRLASPSRPR</sequence>
<dbReference type="InterPro" id="IPR036653">
    <property type="entry name" value="CinA-like_C"/>
</dbReference>
<accession>A0ABW2FYB8</accession>
<name>A0ABW2FYB8_9ACTN</name>
<dbReference type="RefSeq" id="WP_380231355.1">
    <property type="nucleotide sequence ID" value="NZ_JBHSVH010000002.1"/>
</dbReference>